<keyword evidence="3" id="KW-1185">Reference proteome</keyword>
<name>A0ABR1GSZ8_9HYPO</name>
<feature type="region of interest" description="Disordered" evidence="1">
    <location>
        <begin position="1"/>
        <end position="22"/>
    </location>
</feature>
<evidence type="ECO:0000313" key="2">
    <source>
        <dbReference type="EMBL" id="KAK7408613.1"/>
    </source>
</evidence>
<gene>
    <name evidence="2" type="ORF">QQX98_009215</name>
</gene>
<dbReference type="EMBL" id="JAZAVJ010000180">
    <property type="protein sequence ID" value="KAK7408613.1"/>
    <property type="molecule type" value="Genomic_DNA"/>
</dbReference>
<reference evidence="2 3" key="1">
    <citation type="journal article" date="2025" name="Microbiol. Resour. Announc.">
        <title>Draft genome sequences for Neonectria magnoliae and Neonectria punicea, canker pathogens of Liriodendron tulipifera and Acer saccharum in West Virginia.</title>
        <authorList>
            <person name="Petronek H.M."/>
            <person name="Kasson M.T."/>
            <person name="Metheny A.M."/>
            <person name="Stauder C.M."/>
            <person name="Lovett B."/>
            <person name="Lynch S.C."/>
            <person name="Garnas J.R."/>
            <person name="Kasson L.R."/>
            <person name="Stajich J.E."/>
        </authorList>
    </citation>
    <scope>NUCLEOTIDE SEQUENCE [LARGE SCALE GENOMIC DNA]</scope>
    <source>
        <strain evidence="2 3">NRRL 64653</strain>
    </source>
</reference>
<evidence type="ECO:0000313" key="3">
    <source>
        <dbReference type="Proteomes" id="UP001498476"/>
    </source>
</evidence>
<dbReference type="Proteomes" id="UP001498476">
    <property type="component" value="Unassembled WGS sequence"/>
</dbReference>
<accession>A0ABR1GSZ8</accession>
<protein>
    <submittedName>
        <fullName evidence="2">Uncharacterized protein</fullName>
    </submittedName>
</protein>
<proteinExistence type="predicted"/>
<comment type="caution">
    <text evidence="2">The sequence shown here is derived from an EMBL/GenBank/DDBJ whole genome shotgun (WGS) entry which is preliminary data.</text>
</comment>
<feature type="compositionally biased region" description="Acidic residues" evidence="1">
    <location>
        <begin position="10"/>
        <end position="22"/>
    </location>
</feature>
<evidence type="ECO:0000256" key="1">
    <source>
        <dbReference type="SAM" id="MobiDB-lite"/>
    </source>
</evidence>
<organism evidence="2 3">
    <name type="scientific">Neonectria punicea</name>
    <dbReference type="NCBI Taxonomy" id="979145"/>
    <lineage>
        <taxon>Eukaryota</taxon>
        <taxon>Fungi</taxon>
        <taxon>Dikarya</taxon>
        <taxon>Ascomycota</taxon>
        <taxon>Pezizomycotina</taxon>
        <taxon>Sordariomycetes</taxon>
        <taxon>Hypocreomycetidae</taxon>
        <taxon>Hypocreales</taxon>
        <taxon>Nectriaceae</taxon>
        <taxon>Neonectria</taxon>
    </lineage>
</organism>
<sequence>MPGRHHSWNDDYDSDDSFSPENELFDSIEDVSDAEIDITEIDPLDDVDCHVDVKDILDILDDAIHPPEYYRRIAEEINDGDFEEQDYSPGTERLLNAVEEHWQRENKFGDPDRCLESISLGLLASFFTWRLDLKTGKEDRRMKGIKTSSSLGTNWKVFRLVYERATGAKLDPKLNR</sequence>